<gene>
    <name evidence="2" type="ORF">HU200_028370</name>
</gene>
<organism evidence="2 3">
    <name type="scientific">Digitaria exilis</name>
    <dbReference type="NCBI Taxonomy" id="1010633"/>
    <lineage>
        <taxon>Eukaryota</taxon>
        <taxon>Viridiplantae</taxon>
        <taxon>Streptophyta</taxon>
        <taxon>Embryophyta</taxon>
        <taxon>Tracheophyta</taxon>
        <taxon>Spermatophyta</taxon>
        <taxon>Magnoliopsida</taxon>
        <taxon>Liliopsida</taxon>
        <taxon>Poales</taxon>
        <taxon>Poaceae</taxon>
        <taxon>PACMAD clade</taxon>
        <taxon>Panicoideae</taxon>
        <taxon>Panicodae</taxon>
        <taxon>Paniceae</taxon>
        <taxon>Anthephorinae</taxon>
        <taxon>Digitaria</taxon>
    </lineage>
</organism>
<feature type="compositionally biased region" description="Basic and acidic residues" evidence="1">
    <location>
        <begin position="147"/>
        <end position="165"/>
    </location>
</feature>
<dbReference type="EMBL" id="JACEFO010001742">
    <property type="protein sequence ID" value="KAF8712614.1"/>
    <property type="molecule type" value="Genomic_DNA"/>
</dbReference>
<evidence type="ECO:0000256" key="1">
    <source>
        <dbReference type="SAM" id="MobiDB-lite"/>
    </source>
</evidence>
<evidence type="ECO:0000313" key="2">
    <source>
        <dbReference type="EMBL" id="KAF8712614.1"/>
    </source>
</evidence>
<comment type="caution">
    <text evidence="2">The sequence shown here is derived from an EMBL/GenBank/DDBJ whole genome shotgun (WGS) entry which is preliminary data.</text>
</comment>
<dbReference type="OrthoDB" id="690675at2759"/>
<feature type="compositionally biased region" description="Basic and acidic residues" evidence="1">
    <location>
        <begin position="225"/>
        <end position="240"/>
    </location>
</feature>
<protein>
    <submittedName>
        <fullName evidence="2">Uncharacterized protein</fullName>
    </submittedName>
</protein>
<accession>A0A835BRJ1</accession>
<dbReference type="Proteomes" id="UP000636709">
    <property type="component" value="Unassembled WGS sequence"/>
</dbReference>
<reference evidence="2" key="1">
    <citation type="submission" date="2020-07" db="EMBL/GenBank/DDBJ databases">
        <title>Genome sequence and genetic diversity analysis of an under-domesticated orphan crop, white fonio (Digitaria exilis).</title>
        <authorList>
            <person name="Bennetzen J.L."/>
            <person name="Chen S."/>
            <person name="Ma X."/>
            <person name="Wang X."/>
            <person name="Yssel A.E.J."/>
            <person name="Chaluvadi S.R."/>
            <person name="Johnson M."/>
            <person name="Gangashetty P."/>
            <person name="Hamidou F."/>
            <person name="Sanogo M.D."/>
            <person name="Zwaenepoel A."/>
            <person name="Wallace J."/>
            <person name="Van De Peer Y."/>
            <person name="Van Deynze A."/>
        </authorList>
    </citation>
    <scope>NUCLEOTIDE SEQUENCE</scope>
    <source>
        <tissue evidence="2">Leaves</tissue>
    </source>
</reference>
<feature type="region of interest" description="Disordered" evidence="1">
    <location>
        <begin position="225"/>
        <end position="249"/>
    </location>
</feature>
<keyword evidence="3" id="KW-1185">Reference proteome</keyword>
<proteinExistence type="predicted"/>
<sequence>MTTVTVSPQQLLTVESIKESEEECNPCTDECASDEISQVEAAKATLVDFEIRVEPPVTLFGSARFGLLQHESQLWKHEYASLEVVNDVEIAAKGSAAEIGLHNNNKPTEEVIDLAEIPTKEQNSVSESELLKDRKPDGGVQAVDLTGDERKEPSLSAEPDHCMNDKGIGEAELVEAREQKLTVHADLQQVCRHKVIDEGKNRIQVTKEISAVNVTVSATINKEATRKDTTTSETGKRKSDSSTTVGSSKGLNANLRRLYRSMNVSVSRPLPSLVELMGATKRPRVSQTLQL</sequence>
<dbReference type="AlphaFoldDB" id="A0A835BRJ1"/>
<name>A0A835BRJ1_9POAL</name>
<feature type="region of interest" description="Disordered" evidence="1">
    <location>
        <begin position="121"/>
        <end position="165"/>
    </location>
</feature>
<evidence type="ECO:0000313" key="3">
    <source>
        <dbReference type="Proteomes" id="UP000636709"/>
    </source>
</evidence>